<name>A0ABT6RVK3_9ACTN</name>
<evidence type="ECO:0000259" key="1">
    <source>
        <dbReference type="Pfam" id="PF13480"/>
    </source>
</evidence>
<feature type="domain" description="BioF2-like acetyltransferase" evidence="1">
    <location>
        <begin position="180"/>
        <end position="326"/>
    </location>
</feature>
<evidence type="ECO:0000313" key="3">
    <source>
        <dbReference type="Proteomes" id="UP001224661"/>
    </source>
</evidence>
<dbReference type="InterPro" id="IPR016181">
    <property type="entry name" value="Acyl_CoA_acyltransferase"/>
</dbReference>
<dbReference type="Pfam" id="PF13480">
    <property type="entry name" value="Acetyltransf_6"/>
    <property type="match status" value="1"/>
</dbReference>
<dbReference type="SUPFAM" id="SSF55729">
    <property type="entry name" value="Acyl-CoA N-acyltransferases (Nat)"/>
    <property type="match status" value="2"/>
</dbReference>
<evidence type="ECO:0000313" key="2">
    <source>
        <dbReference type="EMBL" id="MDI3388475.1"/>
    </source>
</evidence>
<keyword evidence="3" id="KW-1185">Reference proteome</keyword>
<accession>A0ABT6RVK3</accession>
<dbReference type="RefSeq" id="WP_282514924.1">
    <property type="nucleotide sequence ID" value="NZ_JASCIR010000017.1"/>
</dbReference>
<dbReference type="InterPro" id="IPR038740">
    <property type="entry name" value="BioF2-like_GNAT_dom"/>
</dbReference>
<keyword evidence="2" id="KW-0012">Acyltransferase</keyword>
<dbReference type="Proteomes" id="UP001224661">
    <property type="component" value="Unassembled WGS sequence"/>
</dbReference>
<proteinExistence type="predicted"/>
<organism evidence="2 3">
    <name type="scientific">Streptomyces solicavernae</name>
    <dbReference type="NCBI Taxonomy" id="3043614"/>
    <lineage>
        <taxon>Bacteria</taxon>
        <taxon>Bacillati</taxon>
        <taxon>Actinomycetota</taxon>
        <taxon>Actinomycetes</taxon>
        <taxon>Kitasatosporales</taxon>
        <taxon>Streptomycetaceae</taxon>
        <taxon>Streptomyces</taxon>
    </lineage>
</organism>
<protein>
    <submittedName>
        <fullName evidence="2">GNAT family N-acetyltransferase</fullName>
        <ecNumber evidence="2">2.3.1.-</ecNumber>
    </submittedName>
</protein>
<dbReference type="GO" id="GO:0016746">
    <property type="term" value="F:acyltransferase activity"/>
    <property type="evidence" value="ECO:0007669"/>
    <property type="project" value="UniProtKB-KW"/>
</dbReference>
<gene>
    <name evidence="2" type="ORF">QIS99_20025</name>
</gene>
<sequence length="389" mass="43404">MTESLVTQRQNPTVTVSLCRDSEQFAALDAAWTRLHQRCGTATPFQSHAWLCSWWRTYGKPGRLRVLLVRRGGELIGAAPLMLRHRPLPVLVPLGGAVSDYADILVDDEDRAVALSALARGLRRAAWHHVVDLREVRPHAAAQDLFARWSGPRHRRDDSVCLELPAVPMDGLVGRLAAGRAQRVRAKLRKIDAAGIEARQVSGPDEVAGAIDTLLRLHALQWQGRAVTPEHLSPRFARHLRHAVQGMILTGNAALTLYEMDGRTIAANLTLQDRNVSGGYLYGAHPELRSRRIDVATLLLRQDAERAVLGDRTVISLLRGDEPYKHHWKPERVVNQRLLLAPAGRSALLELYRAQLDGRRRLVRAARRHAPAVATYRSRLKALRPGRFG</sequence>
<dbReference type="EMBL" id="JASCIR010000017">
    <property type="protein sequence ID" value="MDI3388475.1"/>
    <property type="molecule type" value="Genomic_DNA"/>
</dbReference>
<keyword evidence="2" id="KW-0808">Transferase</keyword>
<reference evidence="2 3" key="1">
    <citation type="submission" date="2023-05" db="EMBL/GenBank/DDBJ databases">
        <title>Draft genome sequence of Streptomyces sp. B-S-A8 isolated from a cave soil in Thailand.</title>
        <authorList>
            <person name="Chamroensaksri N."/>
            <person name="Muangham S."/>
        </authorList>
    </citation>
    <scope>NUCLEOTIDE SEQUENCE [LARGE SCALE GENOMIC DNA]</scope>
    <source>
        <strain evidence="2 3">B-S-A8</strain>
    </source>
</reference>
<dbReference type="EC" id="2.3.1.-" evidence="2"/>
<comment type="caution">
    <text evidence="2">The sequence shown here is derived from an EMBL/GenBank/DDBJ whole genome shotgun (WGS) entry which is preliminary data.</text>
</comment>